<dbReference type="EMBL" id="JARKIF010000006">
    <property type="protein sequence ID" value="KAJ7636670.1"/>
    <property type="molecule type" value="Genomic_DNA"/>
</dbReference>
<keyword evidence="2" id="KW-1185">Reference proteome</keyword>
<dbReference type="AlphaFoldDB" id="A0AAD7C1L1"/>
<sequence length="76" mass="8488">SAPSVSLSLCLIHHGRRRKQRLYFVCVLSVSGRAIEGYTPWIPVLFLSHGIGLFRSTCHAASHRPRSDSARNRADD</sequence>
<evidence type="ECO:0000313" key="1">
    <source>
        <dbReference type="EMBL" id="KAJ7636670.1"/>
    </source>
</evidence>
<reference evidence="1" key="1">
    <citation type="submission" date="2023-03" db="EMBL/GenBank/DDBJ databases">
        <title>Massive genome expansion in bonnet fungi (Mycena s.s.) driven by repeated elements and novel gene families across ecological guilds.</title>
        <authorList>
            <consortium name="Lawrence Berkeley National Laboratory"/>
            <person name="Harder C.B."/>
            <person name="Miyauchi S."/>
            <person name="Viragh M."/>
            <person name="Kuo A."/>
            <person name="Thoen E."/>
            <person name="Andreopoulos B."/>
            <person name="Lu D."/>
            <person name="Skrede I."/>
            <person name="Drula E."/>
            <person name="Henrissat B."/>
            <person name="Morin E."/>
            <person name="Kohler A."/>
            <person name="Barry K."/>
            <person name="LaButti K."/>
            <person name="Morin E."/>
            <person name="Salamov A."/>
            <person name="Lipzen A."/>
            <person name="Mereny Z."/>
            <person name="Hegedus B."/>
            <person name="Baldrian P."/>
            <person name="Stursova M."/>
            <person name="Weitz H."/>
            <person name="Taylor A."/>
            <person name="Grigoriev I.V."/>
            <person name="Nagy L.G."/>
            <person name="Martin F."/>
            <person name="Kauserud H."/>
        </authorList>
    </citation>
    <scope>NUCLEOTIDE SEQUENCE</scope>
    <source>
        <strain evidence="1">9284</strain>
    </source>
</reference>
<organism evidence="1 2">
    <name type="scientific">Roridomyces roridus</name>
    <dbReference type="NCBI Taxonomy" id="1738132"/>
    <lineage>
        <taxon>Eukaryota</taxon>
        <taxon>Fungi</taxon>
        <taxon>Dikarya</taxon>
        <taxon>Basidiomycota</taxon>
        <taxon>Agaricomycotina</taxon>
        <taxon>Agaricomycetes</taxon>
        <taxon>Agaricomycetidae</taxon>
        <taxon>Agaricales</taxon>
        <taxon>Marasmiineae</taxon>
        <taxon>Mycenaceae</taxon>
        <taxon>Roridomyces</taxon>
    </lineage>
</organism>
<feature type="non-terminal residue" evidence="1">
    <location>
        <position position="76"/>
    </location>
</feature>
<name>A0AAD7C1L1_9AGAR</name>
<gene>
    <name evidence="1" type="ORF">FB45DRAFT_1001678</name>
</gene>
<proteinExistence type="predicted"/>
<protein>
    <submittedName>
        <fullName evidence="1">Uncharacterized protein</fullName>
    </submittedName>
</protein>
<evidence type="ECO:0000313" key="2">
    <source>
        <dbReference type="Proteomes" id="UP001221142"/>
    </source>
</evidence>
<accession>A0AAD7C1L1</accession>
<dbReference type="Proteomes" id="UP001221142">
    <property type="component" value="Unassembled WGS sequence"/>
</dbReference>
<comment type="caution">
    <text evidence="1">The sequence shown here is derived from an EMBL/GenBank/DDBJ whole genome shotgun (WGS) entry which is preliminary data.</text>
</comment>